<evidence type="ECO:0000256" key="2">
    <source>
        <dbReference type="SAM" id="Phobius"/>
    </source>
</evidence>
<keyword evidence="2" id="KW-0812">Transmembrane</keyword>
<keyword evidence="4" id="KW-1185">Reference proteome</keyword>
<dbReference type="Pfam" id="PF19754">
    <property type="entry name" value="DUF6241"/>
    <property type="match status" value="1"/>
</dbReference>
<protein>
    <submittedName>
        <fullName evidence="3">Uncharacterized protein</fullName>
    </submittedName>
</protein>
<comment type="caution">
    <text evidence="3">The sequence shown here is derived from an EMBL/GenBank/DDBJ whole genome shotgun (WGS) entry which is preliminary data.</text>
</comment>
<name>A0A941CXF6_9BACI</name>
<dbReference type="RefSeq" id="WP_212370669.1">
    <property type="nucleotide sequence ID" value="NZ_JAGSIE010000029.1"/>
</dbReference>
<evidence type="ECO:0000313" key="3">
    <source>
        <dbReference type="EMBL" id="MBR7554476.1"/>
    </source>
</evidence>
<sequence>MKGTWKWLLPILIVVIIATGTYYWMNENILNESSEAEPEVEKEIEQAREQAKQDVTEEEIEEYKEEGKNPFGQKRTQSELSEAYYQEYIHGMSHQKVKANKKWGFYLITQERIEWLLNGLDEVDIDNEDIYRDILTRWSNGDFSQADEDHNTIWRMQNGTVGEAYGILSEAEEAAYIEQVREGSIEGR</sequence>
<dbReference type="InterPro" id="IPR046208">
    <property type="entry name" value="DUF6241"/>
</dbReference>
<evidence type="ECO:0000256" key="1">
    <source>
        <dbReference type="SAM" id="Coils"/>
    </source>
</evidence>
<keyword evidence="2" id="KW-1133">Transmembrane helix</keyword>
<keyword evidence="2" id="KW-0472">Membrane</keyword>
<feature type="transmembrane region" description="Helical" evidence="2">
    <location>
        <begin position="7"/>
        <end position="25"/>
    </location>
</feature>
<feature type="coiled-coil region" evidence="1">
    <location>
        <begin position="30"/>
        <end position="66"/>
    </location>
</feature>
<dbReference type="Proteomes" id="UP000675431">
    <property type="component" value="Unassembled WGS sequence"/>
</dbReference>
<proteinExistence type="predicted"/>
<evidence type="ECO:0000313" key="4">
    <source>
        <dbReference type="Proteomes" id="UP000675431"/>
    </source>
</evidence>
<dbReference type="EMBL" id="JAGSIE010000029">
    <property type="protein sequence ID" value="MBR7554476.1"/>
    <property type="molecule type" value="Genomic_DNA"/>
</dbReference>
<dbReference type="AlphaFoldDB" id="A0A941CXF6"/>
<reference evidence="3 4" key="1">
    <citation type="submission" date="2021-04" db="EMBL/GenBank/DDBJ databases">
        <title>Allobacillus sp. nov. SKP8-2 isolated from shrimp paste.</title>
        <authorList>
            <person name="Tanasupawat S."/>
            <person name="Yiamsombat S."/>
            <person name="Kanchanasin P."/>
            <person name="Kuncharoen N."/>
        </authorList>
    </citation>
    <scope>NUCLEOTIDE SEQUENCE [LARGE SCALE GENOMIC DNA]</scope>
    <source>
        <strain evidence="3 4">SKP8-2</strain>
    </source>
</reference>
<keyword evidence="1" id="KW-0175">Coiled coil</keyword>
<accession>A0A941CXF6</accession>
<gene>
    <name evidence="3" type="ORF">KC820_09965</name>
</gene>
<organism evidence="3 4">
    <name type="scientific">Allobacillus saliphilus</name>
    <dbReference type="NCBI Taxonomy" id="2912308"/>
    <lineage>
        <taxon>Bacteria</taxon>
        <taxon>Bacillati</taxon>
        <taxon>Bacillota</taxon>
        <taxon>Bacilli</taxon>
        <taxon>Bacillales</taxon>
        <taxon>Bacillaceae</taxon>
        <taxon>Allobacillus</taxon>
    </lineage>
</organism>